<name>A0A1C3EGC2_9GAMM</name>
<feature type="transmembrane region" description="Helical" evidence="1">
    <location>
        <begin position="90"/>
        <end position="111"/>
    </location>
</feature>
<keyword evidence="3" id="KW-1185">Reference proteome</keyword>
<feature type="transmembrane region" description="Helical" evidence="1">
    <location>
        <begin position="46"/>
        <end position="69"/>
    </location>
</feature>
<evidence type="ECO:0000313" key="2">
    <source>
        <dbReference type="EMBL" id="ODA32269.1"/>
    </source>
</evidence>
<protein>
    <submittedName>
        <fullName evidence="2">Uncharacterized protein</fullName>
    </submittedName>
</protein>
<dbReference type="Proteomes" id="UP000094936">
    <property type="component" value="Unassembled WGS sequence"/>
</dbReference>
<keyword evidence="1" id="KW-1133">Transmembrane helix</keyword>
<organism evidence="2 3">
    <name type="scientific">Veronia pacifica</name>
    <dbReference type="NCBI Taxonomy" id="1080227"/>
    <lineage>
        <taxon>Bacteria</taxon>
        <taxon>Pseudomonadati</taxon>
        <taxon>Pseudomonadota</taxon>
        <taxon>Gammaproteobacteria</taxon>
        <taxon>Vibrionales</taxon>
        <taxon>Vibrionaceae</taxon>
        <taxon>Veronia</taxon>
    </lineage>
</organism>
<dbReference type="EMBL" id="LYBM01000025">
    <property type="protein sequence ID" value="ODA32269.1"/>
    <property type="molecule type" value="Genomic_DNA"/>
</dbReference>
<sequence>MLKKLGFLAEKMQWFVPVALLLLLLSVVIFSASIFGLFSINHDQFLIPSFLVGIWSLNIYVFLSGFAAIPEPVNPRMSLWQKIKTKAKRGLYHLSAIAFVILNMAVLFLSIRMLRVWFGLF</sequence>
<accession>A0A1C3EGC2</accession>
<keyword evidence="1" id="KW-0472">Membrane</keyword>
<dbReference type="AlphaFoldDB" id="A0A1C3EGC2"/>
<evidence type="ECO:0000256" key="1">
    <source>
        <dbReference type="SAM" id="Phobius"/>
    </source>
</evidence>
<gene>
    <name evidence="2" type="ORF">A8L45_13850</name>
</gene>
<proteinExistence type="predicted"/>
<comment type="caution">
    <text evidence="2">The sequence shown here is derived from an EMBL/GenBank/DDBJ whole genome shotgun (WGS) entry which is preliminary data.</text>
</comment>
<feature type="transmembrane region" description="Helical" evidence="1">
    <location>
        <begin position="12"/>
        <end position="40"/>
    </location>
</feature>
<evidence type="ECO:0000313" key="3">
    <source>
        <dbReference type="Proteomes" id="UP000094936"/>
    </source>
</evidence>
<keyword evidence="1" id="KW-0812">Transmembrane</keyword>
<reference evidence="2 3" key="1">
    <citation type="submission" date="2016-05" db="EMBL/GenBank/DDBJ databases">
        <title>Genomic Taxonomy of the Vibrionaceae.</title>
        <authorList>
            <person name="Gomez-Gil B."/>
            <person name="Enciso-Ibarra J."/>
        </authorList>
    </citation>
    <scope>NUCLEOTIDE SEQUENCE [LARGE SCALE GENOMIC DNA]</scope>
    <source>
        <strain evidence="2 3">CAIM 1920</strain>
    </source>
</reference>
<dbReference type="RefSeq" id="WP_068903264.1">
    <property type="nucleotide sequence ID" value="NZ_JBHUIF010000016.1"/>
</dbReference>